<dbReference type="InterPro" id="IPR036116">
    <property type="entry name" value="FN3_sf"/>
</dbReference>
<evidence type="ECO:0000256" key="1">
    <source>
        <dbReference type="ARBA" id="ARBA00022614"/>
    </source>
</evidence>
<dbReference type="InterPro" id="IPR003591">
    <property type="entry name" value="Leu-rich_rpt_typical-subtyp"/>
</dbReference>
<dbReference type="Pfam" id="PF13855">
    <property type="entry name" value="LRR_8"/>
    <property type="match status" value="3"/>
</dbReference>
<keyword evidence="10" id="KW-1185">Reference proteome</keyword>
<dbReference type="AlphaFoldDB" id="A0AAN8PCQ3"/>
<dbReference type="PANTHER" id="PTHR45842:SF12">
    <property type="entry name" value="KEKKON 5, ISOFORM A"/>
    <property type="match status" value="1"/>
</dbReference>
<evidence type="ECO:0000259" key="8">
    <source>
        <dbReference type="PROSITE" id="PS50835"/>
    </source>
</evidence>
<dbReference type="InterPro" id="IPR032675">
    <property type="entry name" value="LRR_dom_sf"/>
</dbReference>
<dbReference type="SUPFAM" id="SSF52058">
    <property type="entry name" value="L domain-like"/>
    <property type="match status" value="1"/>
</dbReference>
<keyword evidence="3" id="KW-0677">Repeat</keyword>
<evidence type="ECO:0000256" key="3">
    <source>
        <dbReference type="ARBA" id="ARBA00022737"/>
    </source>
</evidence>
<evidence type="ECO:0000256" key="4">
    <source>
        <dbReference type="ARBA" id="ARBA00023157"/>
    </source>
</evidence>
<reference evidence="9 10" key="1">
    <citation type="submission" date="2024-01" db="EMBL/GenBank/DDBJ databases">
        <title>The genome of the rayed Mediterranean limpet Patella caerulea (Linnaeus, 1758).</title>
        <authorList>
            <person name="Anh-Thu Weber A."/>
            <person name="Halstead-Nussloch G."/>
        </authorList>
    </citation>
    <scope>NUCLEOTIDE SEQUENCE [LARGE SCALE GENOMIC DNA]</scope>
    <source>
        <strain evidence="9">AATW-2023a</strain>
        <tissue evidence="9">Whole specimen</tissue>
    </source>
</reference>
<keyword evidence="6" id="KW-1133">Transmembrane helix</keyword>
<organism evidence="9 10">
    <name type="scientific">Patella caerulea</name>
    <name type="common">Rayed Mediterranean limpet</name>
    <dbReference type="NCBI Taxonomy" id="87958"/>
    <lineage>
        <taxon>Eukaryota</taxon>
        <taxon>Metazoa</taxon>
        <taxon>Spiralia</taxon>
        <taxon>Lophotrochozoa</taxon>
        <taxon>Mollusca</taxon>
        <taxon>Gastropoda</taxon>
        <taxon>Patellogastropoda</taxon>
        <taxon>Patelloidea</taxon>
        <taxon>Patellidae</taxon>
        <taxon>Patella</taxon>
    </lineage>
</organism>
<keyword evidence="2 7" id="KW-0732">Signal</keyword>
<dbReference type="InterPro" id="IPR036179">
    <property type="entry name" value="Ig-like_dom_sf"/>
</dbReference>
<dbReference type="PROSITE" id="PS50835">
    <property type="entry name" value="IG_LIKE"/>
    <property type="match status" value="1"/>
</dbReference>
<keyword evidence="1" id="KW-0433">Leucine-rich repeat</keyword>
<accession>A0AAN8PCQ3</accession>
<keyword evidence="5" id="KW-0325">Glycoprotein</keyword>
<evidence type="ECO:0000313" key="10">
    <source>
        <dbReference type="Proteomes" id="UP001347796"/>
    </source>
</evidence>
<evidence type="ECO:0000256" key="2">
    <source>
        <dbReference type="ARBA" id="ARBA00022729"/>
    </source>
</evidence>
<sequence length="698" mass="78583">MLIKSQGNNLLTIIVCIVVTSYCLEVSSNHDPKPGTCPEKCDCGRHLIYLLENQVYIVNCSGVGYVDIPSGLPSKTDALLLTDNNFHNLSHLGPLPNLQLLDLSHNVIQYIDNHWLFEYLPNLHILRLSNNAVRELKHGSFSGLKNLQCLDLSHNILQHVELHAFGGLNHLARLYLDHNKLTDLDRSWFLSMSLLYEVYLSHNLISRLEANGFDMLSQVVHLDLSNNIIKTINSDTFAGLNNLKVLDLSKNKLTSFPADCFQKLPYSEKLILDSNPITRLKTKDISDLNISVLSLSYMHLLRVTESKAFYNLSKLVSLKLHDNPAFLYVNPTAFYNVPHLEKLYLHNNGLMGISPQIQISLPNIKELHLYQNPLHCDCNIYWIKKQLVSGEIHNKSTIFTDSDKLVCDSPDTNINVPLRQVPLPSLSPLCPPTTLPLFQDHYNLSIGQTLSLECKALGVPSPDLVWLLPNGQLNTSAHDKRIVIKEPTLITLKGVLQSDSGTYACKASNVLGFDISSTAVNVANKDLKIVPIGIFGDYITVAWRGTIPRLNLDDFQLNYHTKTSTDQPQKIHLHKLLHRYTITGLKPMTTYEVCLTYLDQYLVHCQNITTNQKTVIKLGITRITNTHIIVGITTFIGSVLTLILIGYLWKKFYTKKGYIDPEGKTHDHMSPIPLENLFQPQSTPLCSSRTALLPNSQI</sequence>
<dbReference type="InterPro" id="IPR013783">
    <property type="entry name" value="Ig-like_fold"/>
</dbReference>
<evidence type="ECO:0000256" key="5">
    <source>
        <dbReference type="ARBA" id="ARBA00023180"/>
    </source>
</evidence>
<dbReference type="PROSITE" id="PS51450">
    <property type="entry name" value="LRR"/>
    <property type="match status" value="3"/>
</dbReference>
<dbReference type="SUPFAM" id="SSF48726">
    <property type="entry name" value="Immunoglobulin"/>
    <property type="match status" value="1"/>
</dbReference>
<feature type="chain" id="PRO_5042831826" description="Ig-like domain-containing protein" evidence="7">
    <location>
        <begin position="29"/>
        <end position="698"/>
    </location>
</feature>
<dbReference type="InterPro" id="IPR050467">
    <property type="entry name" value="LRFN"/>
</dbReference>
<feature type="domain" description="Ig-like" evidence="8">
    <location>
        <begin position="432"/>
        <end position="523"/>
    </location>
</feature>
<dbReference type="InterPro" id="IPR007110">
    <property type="entry name" value="Ig-like_dom"/>
</dbReference>
<dbReference type="Gene3D" id="3.80.10.10">
    <property type="entry name" value="Ribonuclease Inhibitor"/>
    <property type="match status" value="3"/>
</dbReference>
<dbReference type="EMBL" id="JAZGQO010000010">
    <property type="protein sequence ID" value="KAK6175977.1"/>
    <property type="molecule type" value="Genomic_DNA"/>
</dbReference>
<evidence type="ECO:0000256" key="6">
    <source>
        <dbReference type="SAM" id="Phobius"/>
    </source>
</evidence>
<gene>
    <name evidence="9" type="ORF">SNE40_014349</name>
</gene>
<keyword evidence="6" id="KW-0812">Transmembrane</keyword>
<dbReference type="InterPro" id="IPR013098">
    <property type="entry name" value="Ig_I-set"/>
</dbReference>
<dbReference type="Proteomes" id="UP001347796">
    <property type="component" value="Unassembled WGS sequence"/>
</dbReference>
<dbReference type="FunFam" id="3.80.10.10:FF:001164">
    <property type="entry name" value="GH01279p"/>
    <property type="match status" value="1"/>
</dbReference>
<dbReference type="SMART" id="SM00365">
    <property type="entry name" value="LRR_SD22"/>
    <property type="match status" value="4"/>
</dbReference>
<protein>
    <recommendedName>
        <fullName evidence="8">Ig-like domain-containing protein</fullName>
    </recommendedName>
</protein>
<dbReference type="InterPro" id="IPR003598">
    <property type="entry name" value="Ig_sub2"/>
</dbReference>
<dbReference type="SMART" id="SM00409">
    <property type="entry name" value="IG"/>
    <property type="match status" value="1"/>
</dbReference>
<dbReference type="PANTHER" id="PTHR45842">
    <property type="entry name" value="SYNAPTIC ADHESION-LIKE MOLECULE SALM"/>
    <property type="match status" value="1"/>
</dbReference>
<dbReference type="InterPro" id="IPR001611">
    <property type="entry name" value="Leu-rich_rpt"/>
</dbReference>
<feature type="transmembrane region" description="Helical" evidence="6">
    <location>
        <begin position="628"/>
        <end position="649"/>
    </location>
</feature>
<dbReference type="InterPro" id="IPR003599">
    <property type="entry name" value="Ig_sub"/>
</dbReference>
<keyword evidence="4" id="KW-1015">Disulfide bond</keyword>
<dbReference type="SUPFAM" id="SSF49265">
    <property type="entry name" value="Fibronectin type III"/>
    <property type="match status" value="1"/>
</dbReference>
<proteinExistence type="predicted"/>
<dbReference type="Gene3D" id="2.60.40.10">
    <property type="entry name" value="Immunoglobulins"/>
    <property type="match status" value="2"/>
</dbReference>
<comment type="caution">
    <text evidence="9">The sequence shown here is derived from an EMBL/GenBank/DDBJ whole genome shotgun (WGS) entry which is preliminary data.</text>
</comment>
<name>A0AAN8PCQ3_PATCE</name>
<dbReference type="SMART" id="SM00408">
    <property type="entry name" value="IGc2"/>
    <property type="match status" value="1"/>
</dbReference>
<dbReference type="Pfam" id="PF07679">
    <property type="entry name" value="I-set"/>
    <property type="match status" value="1"/>
</dbReference>
<feature type="signal peptide" evidence="7">
    <location>
        <begin position="1"/>
        <end position="28"/>
    </location>
</feature>
<dbReference type="PRINTS" id="PR00019">
    <property type="entry name" value="LEURICHRPT"/>
</dbReference>
<keyword evidence="6" id="KW-0472">Membrane</keyword>
<dbReference type="SMART" id="SM00369">
    <property type="entry name" value="LRR_TYP"/>
    <property type="match status" value="8"/>
</dbReference>
<evidence type="ECO:0000313" key="9">
    <source>
        <dbReference type="EMBL" id="KAK6175977.1"/>
    </source>
</evidence>
<evidence type="ECO:0000256" key="7">
    <source>
        <dbReference type="SAM" id="SignalP"/>
    </source>
</evidence>